<reference evidence="1" key="1">
    <citation type="journal article" date="2014" name="Front. Microbiol.">
        <title>High frequency of phylogenetically diverse reductive dehalogenase-homologous genes in deep subseafloor sedimentary metagenomes.</title>
        <authorList>
            <person name="Kawai M."/>
            <person name="Futagami T."/>
            <person name="Toyoda A."/>
            <person name="Takaki Y."/>
            <person name="Nishi S."/>
            <person name="Hori S."/>
            <person name="Arai W."/>
            <person name="Tsubouchi T."/>
            <person name="Morono Y."/>
            <person name="Uchiyama I."/>
            <person name="Ito T."/>
            <person name="Fujiyama A."/>
            <person name="Inagaki F."/>
            <person name="Takami H."/>
        </authorList>
    </citation>
    <scope>NUCLEOTIDE SEQUENCE</scope>
    <source>
        <strain evidence="1">Expedition CK06-06</strain>
    </source>
</reference>
<accession>X1CRZ1</accession>
<name>X1CRZ1_9ZZZZ</name>
<sequence>MVKKDKLENAIWSTVAKAISDPQIIIRYVLDSYYKTNKSKPELSKEKKTLLRKKGNLNGKIDRLLEIYTDGVISKKQFSEKSTEFEQIKIEIDKRLEEIDGQLNKLINRPLIAKDIKYFCNLAKTMLKTFKLEEKRRFLRYLIKKILFDSNKKSAKVIGQIPVEISDVQKIFPPYNAGTLSLQFQNHGTCPRNYFEFQLEVKI</sequence>
<dbReference type="AlphaFoldDB" id="X1CRZ1"/>
<dbReference type="EMBL" id="BART01015633">
    <property type="protein sequence ID" value="GAG87016.1"/>
    <property type="molecule type" value="Genomic_DNA"/>
</dbReference>
<comment type="caution">
    <text evidence="1">The sequence shown here is derived from an EMBL/GenBank/DDBJ whole genome shotgun (WGS) entry which is preliminary data.</text>
</comment>
<organism evidence="1">
    <name type="scientific">marine sediment metagenome</name>
    <dbReference type="NCBI Taxonomy" id="412755"/>
    <lineage>
        <taxon>unclassified sequences</taxon>
        <taxon>metagenomes</taxon>
        <taxon>ecological metagenomes</taxon>
    </lineage>
</organism>
<protein>
    <submittedName>
        <fullName evidence="1">Uncharacterized protein</fullName>
    </submittedName>
</protein>
<evidence type="ECO:0000313" key="1">
    <source>
        <dbReference type="EMBL" id="GAG87016.1"/>
    </source>
</evidence>
<gene>
    <name evidence="1" type="ORF">S01H4_30311</name>
</gene>
<proteinExistence type="predicted"/>